<dbReference type="HOGENOM" id="CLU_2397973_0_0_9"/>
<dbReference type="eggNOG" id="ENOG50331SJ">
    <property type="taxonomic scope" value="Bacteria"/>
</dbReference>
<evidence type="ECO:0000313" key="1">
    <source>
        <dbReference type="EMBL" id="EEP28803.1"/>
    </source>
</evidence>
<organism evidence="1 2">
    <name type="scientific">Shuttleworthella satelles DSM 14600</name>
    <dbReference type="NCBI Taxonomy" id="626523"/>
    <lineage>
        <taxon>Bacteria</taxon>
        <taxon>Bacillati</taxon>
        <taxon>Bacillota</taxon>
        <taxon>Clostridia</taxon>
        <taxon>Lachnospirales</taxon>
        <taxon>Lachnospiraceae</taxon>
        <taxon>Shuttleworthella</taxon>
    </lineage>
</organism>
<evidence type="ECO:0000313" key="2">
    <source>
        <dbReference type="Proteomes" id="UP000003494"/>
    </source>
</evidence>
<reference evidence="1" key="1">
    <citation type="submission" date="2009-04" db="EMBL/GenBank/DDBJ databases">
        <authorList>
            <person name="Weinstock G."/>
            <person name="Sodergren E."/>
            <person name="Clifton S."/>
            <person name="Fulton L."/>
            <person name="Fulton B."/>
            <person name="Courtney L."/>
            <person name="Fronick C."/>
            <person name="Harrison M."/>
            <person name="Strong C."/>
            <person name="Farmer C."/>
            <person name="Delahaunty K."/>
            <person name="Markovic C."/>
            <person name="Hall O."/>
            <person name="Minx P."/>
            <person name="Tomlinson C."/>
            <person name="Mitreva M."/>
            <person name="Nelson J."/>
            <person name="Hou S."/>
            <person name="Wollam A."/>
            <person name="Pepin K.H."/>
            <person name="Johnson M."/>
            <person name="Bhonagiri V."/>
            <person name="Nash W.E."/>
            <person name="Warren W."/>
            <person name="Chinwalla A."/>
            <person name="Mardis E.R."/>
            <person name="Wilson R.K."/>
        </authorList>
    </citation>
    <scope>NUCLEOTIDE SEQUENCE [LARGE SCALE GENOMIC DNA]</scope>
    <source>
        <strain evidence="1">DSM 14600</strain>
    </source>
</reference>
<comment type="caution">
    <text evidence="1">The sequence shown here is derived from an EMBL/GenBank/DDBJ whole genome shotgun (WGS) entry which is preliminary data.</text>
</comment>
<accession>C4G850</accession>
<dbReference type="AlphaFoldDB" id="C4G850"/>
<protein>
    <submittedName>
        <fullName evidence="1">Uncharacterized protein</fullName>
    </submittedName>
</protein>
<proteinExistence type="predicted"/>
<gene>
    <name evidence="1" type="ORF">GCWU000342_00145</name>
</gene>
<name>C4G850_9FIRM</name>
<sequence length="93" mass="10623">MIARILKISSGQSILKRRRRMYKNVIDVRKDALQDILHALAEAADRAFDNRAGKIENTSDTPYRFIYIGGESLFCCLQLGMLALEKNTEFCLI</sequence>
<dbReference type="EMBL" id="ACIP02000001">
    <property type="protein sequence ID" value="EEP28803.1"/>
    <property type="molecule type" value="Genomic_DNA"/>
</dbReference>
<keyword evidence="2" id="KW-1185">Reference proteome</keyword>
<dbReference type="Proteomes" id="UP000003494">
    <property type="component" value="Unassembled WGS sequence"/>
</dbReference>